<name>A0A0C3CGA2_HEBCY</name>
<evidence type="ECO:0000313" key="4">
    <source>
        <dbReference type="EMBL" id="KIM43179.1"/>
    </source>
</evidence>
<organism evidence="4 5">
    <name type="scientific">Hebeloma cylindrosporum</name>
    <dbReference type="NCBI Taxonomy" id="76867"/>
    <lineage>
        <taxon>Eukaryota</taxon>
        <taxon>Fungi</taxon>
        <taxon>Dikarya</taxon>
        <taxon>Basidiomycota</taxon>
        <taxon>Agaricomycotina</taxon>
        <taxon>Agaricomycetes</taxon>
        <taxon>Agaricomycetidae</taxon>
        <taxon>Agaricales</taxon>
        <taxon>Agaricineae</taxon>
        <taxon>Hymenogastraceae</taxon>
        <taxon>Hebeloma</taxon>
    </lineage>
</organism>
<protein>
    <recommendedName>
        <fullName evidence="6">DUF2415 domain-containing protein</fullName>
    </recommendedName>
</protein>
<dbReference type="InterPro" id="IPR036322">
    <property type="entry name" value="WD40_repeat_dom_sf"/>
</dbReference>
<dbReference type="InterPro" id="IPR001680">
    <property type="entry name" value="WD40_rpt"/>
</dbReference>
<feature type="compositionally biased region" description="Basic and acidic residues" evidence="3">
    <location>
        <begin position="435"/>
        <end position="447"/>
    </location>
</feature>
<accession>A0A0C3CGA2</accession>
<evidence type="ECO:0000313" key="5">
    <source>
        <dbReference type="Proteomes" id="UP000053424"/>
    </source>
</evidence>
<sequence length="476" mass="53276">MVRTKTQHDGAINLKIHLWDFYQEDVRTPSYTLRGPKGNIFCLQFSSTNKFLYAAGTCETVFKFDISYLGSAMDSIRAITCHPTQDEVFMSASEDGTVRYFDERQRRRGMSVQDIIQTENEMTGVQYHPTIEHLFATSDGAGRVMLRDFRMAFGPLVNRTDGGVVQRYNTKITKATCSHLCNPDASSFTFDREGTKLAVTFLNYLPAIYSLSDPNPIAVLSGQNLPDGSPIPPKQRTYKNSCTMKHGSFGGPAQDVDDMYAGGSDDFRGYVWRIPSVSQLTAVRNEISASEWETREMGSSVAFSEGRKESKFVPYEISTPLCRLTGHKSIVNTALFHPHFLHVVTAGVEKNLILHSPTPSSPCTQNLPPSPANVRELRNEDDDEDRANYLSALLGVQPLTVGDVDEAAERQTLSLFDHIIREEGDVDVFVQRRWRTPDSSESEHSSGSEEDDEEPDRDSDLDNLFSAVRPHISFLT</sequence>
<dbReference type="HOGENOM" id="CLU_030900_0_0_1"/>
<keyword evidence="5" id="KW-1185">Reference proteome</keyword>
<feature type="region of interest" description="Disordered" evidence="3">
    <location>
        <begin position="433"/>
        <end position="464"/>
    </location>
</feature>
<dbReference type="SUPFAM" id="SSF50978">
    <property type="entry name" value="WD40 repeat-like"/>
    <property type="match status" value="1"/>
</dbReference>
<dbReference type="PANTHER" id="PTHR15574:SF43">
    <property type="entry name" value="DDB1- AND CUL4-ASSOCIATED FACTOR 5"/>
    <property type="match status" value="1"/>
</dbReference>
<reference evidence="4 5" key="1">
    <citation type="submission" date="2014-04" db="EMBL/GenBank/DDBJ databases">
        <authorList>
            <consortium name="DOE Joint Genome Institute"/>
            <person name="Kuo A."/>
            <person name="Gay G."/>
            <person name="Dore J."/>
            <person name="Kohler A."/>
            <person name="Nagy L.G."/>
            <person name="Floudas D."/>
            <person name="Copeland A."/>
            <person name="Barry K.W."/>
            <person name="Cichocki N."/>
            <person name="Veneault-Fourrey C."/>
            <person name="LaButti K."/>
            <person name="Lindquist E.A."/>
            <person name="Lipzen A."/>
            <person name="Lundell T."/>
            <person name="Morin E."/>
            <person name="Murat C."/>
            <person name="Sun H."/>
            <person name="Tunlid A."/>
            <person name="Henrissat B."/>
            <person name="Grigoriev I.V."/>
            <person name="Hibbett D.S."/>
            <person name="Martin F."/>
            <person name="Nordberg H.P."/>
            <person name="Cantor M.N."/>
            <person name="Hua S.X."/>
        </authorList>
    </citation>
    <scope>NUCLEOTIDE SEQUENCE [LARGE SCALE GENOMIC DNA]</scope>
    <source>
        <strain evidence="5">h7</strain>
    </source>
</reference>
<dbReference type="EMBL" id="KN831776">
    <property type="protein sequence ID" value="KIM43179.1"/>
    <property type="molecule type" value="Genomic_DNA"/>
</dbReference>
<dbReference type="OrthoDB" id="4869960at2759"/>
<dbReference type="InterPro" id="IPR015943">
    <property type="entry name" value="WD40/YVTN_repeat-like_dom_sf"/>
</dbReference>
<feature type="compositionally biased region" description="Acidic residues" evidence="3">
    <location>
        <begin position="448"/>
        <end position="461"/>
    </location>
</feature>
<dbReference type="Gene3D" id="2.130.10.10">
    <property type="entry name" value="YVTN repeat-like/Quinoprotein amine dehydrogenase"/>
    <property type="match status" value="2"/>
</dbReference>
<gene>
    <name evidence="4" type="ORF">M413DRAFT_18290</name>
</gene>
<keyword evidence="2" id="KW-0677">Repeat</keyword>
<dbReference type="SMART" id="SM00320">
    <property type="entry name" value="WD40"/>
    <property type="match status" value="4"/>
</dbReference>
<dbReference type="Pfam" id="PF00400">
    <property type="entry name" value="WD40"/>
    <property type="match status" value="2"/>
</dbReference>
<dbReference type="PANTHER" id="PTHR15574">
    <property type="entry name" value="WD REPEAT DOMAIN-CONTAINING FAMILY"/>
    <property type="match status" value="1"/>
</dbReference>
<dbReference type="STRING" id="686832.A0A0C3CGA2"/>
<evidence type="ECO:0000256" key="3">
    <source>
        <dbReference type="SAM" id="MobiDB-lite"/>
    </source>
</evidence>
<dbReference type="GO" id="GO:0005737">
    <property type="term" value="C:cytoplasm"/>
    <property type="evidence" value="ECO:0007669"/>
    <property type="project" value="TreeGrafter"/>
</dbReference>
<evidence type="ECO:0000256" key="2">
    <source>
        <dbReference type="ARBA" id="ARBA00022737"/>
    </source>
</evidence>
<dbReference type="GO" id="GO:0080008">
    <property type="term" value="C:Cul4-RING E3 ubiquitin ligase complex"/>
    <property type="evidence" value="ECO:0007669"/>
    <property type="project" value="TreeGrafter"/>
</dbReference>
<reference evidence="5" key="2">
    <citation type="submission" date="2015-01" db="EMBL/GenBank/DDBJ databases">
        <title>Evolutionary Origins and Diversification of the Mycorrhizal Mutualists.</title>
        <authorList>
            <consortium name="DOE Joint Genome Institute"/>
            <consortium name="Mycorrhizal Genomics Consortium"/>
            <person name="Kohler A."/>
            <person name="Kuo A."/>
            <person name="Nagy L.G."/>
            <person name="Floudas D."/>
            <person name="Copeland A."/>
            <person name="Barry K.W."/>
            <person name="Cichocki N."/>
            <person name="Veneault-Fourrey C."/>
            <person name="LaButti K."/>
            <person name="Lindquist E.A."/>
            <person name="Lipzen A."/>
            <person name="Lundell T."/>
            <person name="Morin E."/>
            <person name="Murat C."/>
            <person name="Riley R."/>
            <person name="Ohm R."/>
            <person name="Sun H."/>
            <person name="Tunlid A."/>
            <person name="Henrissat B."/>
            <person name="Grigoriev I.V."/>
            <person name="Hibbett D.S."/>
            <person name="Martin F."/>
        </authorList>
    </citation>
    <scope>NUCLEOTIDE SEQUENCE [LARGE SCALE GENOMIC DNA]</scope>
    <source>
        <strain evidence="5">h7</strain>
    </source>
</reference>
<dbReference type="Proteomes" id="UP000053424">
    <property type="component" value="Unassembled WGS sequence"/>
</dbReference>
<keyword evidence="1" id="KW-0853">WD repeat</keyword>
<evidence type="ECO:0000256" key="1">
    <source>
        <dbReference type="ARBA" id="ARBA00022574"/>
    </source>
</evidence>
<evidence type="ECO:0008006" key="6">
    <source>
        <dbReference type="Google" id="ProtNLM"/>
    </source>
</evidence>
<dbReference type="GO" id="GO:0045717">
    <property type="term" value="P:negative regulation of fatty acid biosynthetic process"/>
    <property type="evidence" value="ECO:0007669"/>
    <property type="project" value="TreeGrafter"/>
</dbReference>
<dbReference type="AlphaFoldDB" id="A0A0C3CGA2"/>
<proteinExistence type="predicted"/>
<dbReference type="InterPro" id="IPR045151">
    <property type="entry name" value="DCAF8"/>
</dbReference>